<organism evidence="3">
    <name type="scientific">hydrothermal vent metagenome</name>
    <dbReference type="NCBI Taxonomy" id="652676"/>
    <lineage>
        <taxon>unclassified sequences</taxon>
        <taxon>metagenomes</taxon>
        <taxon>ecological metagenomes</taxon>
    </lineage>
</organism>
<keyword evidence="1" id="KW-0812">Transmembrane</keyword>
<sequence length="968" mass="106325">MTEFIYTAKAAQKNARRATINSIWHYLSIPLLAGLLTTGTVMAETVMHPAIPILDEQGNHVLDSGKSYSSRMTCGTGGCHDYEAITSAFHFQMGRDEASDDFGTKHGLPNLVSPGYFGGYACMGGSNPDVLSKKVNASENDFADRGSAGWIQRCASCHMGGGWMEKDRNGNRYDETDPASVADLDGDYFNRGTDANNQPASAEVVSQWDWKKSGVVEADCFICHADFNAMINRDPQLAADTTSPLSQFKTLRRTILGNSGYFRNMGSAILEFINLNVSGDPANDTSLLTFRKLGYGDEVAHGSPPYTVELNNGEPVINWNADVFVDGKVDIPMLRHPDNDNCMMCHRTSNSRRGFYGFGEGAAATYDEDGVVEEDYQDDVHKGLEWTENGQTRNIENCNACHSKGYYKSLASTSNVDLGADHNFMKGNSDMDLRNDLDYSPNARSCVYCHDDAAEPAIPSGQNNMLNAHLEKWKTNGDMFGYTQSSLSRITQTHLDVISCQACHITNKKGRRGSDLQILYRYRQEEDGKLRMVPYNPRIRYYWKDRETGRSLNKTERNSVFESKTASDGSMVGVIIDPETGQEMSRVSARISHGSLRFGDPEDYQGFTDLKKVYDKVLKSKGITSPDAVMVWTESNQYIMNHNTRPSVESLQCDQCHSRKLSGAFSALLSADGILGENTSKIVTILADQRMYDEGMVILDLPYMKINADGVVTENVSDILYETRLNPSLSILNAARASETNGKFQRVSVADAAAKAGLFRAQDKATLAELLGSHAYIFRPVYGDPVLRRVALIPPANSVTDRTFPDYQMYVGLAANDVISNANNAGLGALFASVISLEAVDIDGSKLSSFAGTRILVKIPYTSSNENTKEVKVITSEDGTNWIEIDSNDIAILRPQTNEEDGFILFWTGHFSYYSVTNVNVAAVDSTTGNSEIAEAGSGGGGAISWLLLLVAFSGFFMPGFSFAIKRD</sequence>
<dbReference type="Pfam" id="PF22113">
    <property type="entry name" value="Mtrc-MtrF_II-IV_dom"/>
    <property type="match status" value="1"/>
</dbReference>
<protein>
    <recommendedName>
        <fullName evidence="2">Outer membrane cytochrome MtrC/MtrF-like domain-containing protein</fullName>
    </recommendedName>
</protein>
<feature type="transmembrane region" description="Helical" evidence="1">
    <location>
        <begin position="943"/>
        <end position="965"/>
    </location>
</feature>
<dbReference type="AlphaFoldDB" id="A0A3B1BAM8"/>
<dbReference type="EMBL" id="UOFY01000031">
    <property type="protein sequence ID" value="VAX09033.1"/>
    <property type="molecule type" value="Genomic_DNA"/>
</dbReference>
<accession>A0A3B1BAM8</accession>
<evidence type="ECO:0000313" key="3">
    <source>
        <dbReference type="EMBL" id="VAX09033.1"/>
    </source>
</evidence>
<keyword evidence="1" id="KW-0472">Membrane</keyword>
<reference evidence="3" key="1">
    <citation type="submission" date="2018-06" db="EMBL/GenBank/DDBJ databases">
        <authorList>
            <person name="Zhirakovskaya E."/>
        </authorList>
    </citation>
    <scope>NUCLEOTIDE SEQUENCE</scope>
</reference>
<gene>
    <name evidence="3" type="ORF">MNBD_GAMMA25-109</name>
</gene>
<name>A0A3B1BAM8_9ZZZZ</name>
<evidence type="ECO:0000256" key="1">
    <source>
        <dbReference type="SAM" id="Phobius"/>
    </source>
</evidence>
<dbReference type="InterPro" id="IPR054337">
    <property type="entry name" value="Mtrc-MtrF-like_dom_II/IV"/>
</dbReference>
<feature type="domain" description="Outer membrane cytochrome MtrC/MtrF-like" evidence="2">
    <location>
        <begin position="338"/>
        <end position="507"/>
    </location>
</feature>
<evidence type="ECO:0000259" key="2">
    <source>
        <dbReference type="Pfam" id="PF22113"/>
    </source>
</evidence>
<dbReference type="SUPFAM" id="SSF48695">
    <property type="entry name" value="Multiheme cytochromes"/>
    <property type="match status" value="1"/>
</dbReference>
<proteinExistence type="predicted"/>
<dbReference type="InterPro" id="IPR036280">
    <property type="entry name" value="Multihaem_cyt_sf"/>
</dbReference>
<keyword evidence="1" id="KW-1133">Transmembrane helix</keyword>